<organism evidence="8 9">
    <name type="scientific">Conoideocrella luteorostrata</name>
    <dbReference type="NCBI Taxonomy" id="1105319"/>
    <lineage>
        <taxon>Eukaryota</taxon>
        <taxon>Fungi</taxon>
        <taxon>Dikarya</taxon>
        <taxon>Ascomycota</taxon>
        <taxon>Pezizomycotina</taxon>
        <taxon>Sordariomycetes</taxon>
        <taxon>Hypocreomycetidae</taxon>
        <taxon>Hypocreales</taxon>
        <taxon>Clavicipitaceae</taxon>
        <taxon>Conoideocrella</taxon>
    </lineage>
</organism>
<dbReference type="Gene3D" id="3.30.200.20">
    <property type="entry name" value="Phosphorylase Kinase, domain 1"/>
    <property type="match status" value="1"/>
</dbReference>
<dbReference type="PROSITE" id="PS00107">
    <property type="entry name" value="PROTEIN_KINASE_ATP"/>
    <property type="match status" value="1"/>
</dbReference>
<dbReference type="InterPro" id="IPR051175">
    <property type="entry name" value="CLK_kinases"/>
</dbReference>
<dbReference type="SMART" id="SM00220">
    <property type="entry name" value="S_TKc"/>
    <property type="match status" value="1"/>
</dbReference>
<dbReference type="Proteomes" id="UP001251528">
    <property type="component" value="Unassembled WGS sequence"/>
</dbReference>
<sequence length="390" mass="43708">MDQFATNPASNLPYNQEKVLLYRSGGYHPVCLGDTFKKDRYRVVHKLGWGGFSTVWLARDTLLGAWVALKIEIADTTIPSLELLNLQSIHQHAGSDRVAHLIDSFVHVGPNGSHQCTVTELLGPSVDSVVADYHAGGERLEPDIILKITKQLLEAICSLHQAGYAHGDLSGANVVFAASKLSHLSQDALFDIVGHPESVALVRIDGGPLSDGMPKQLIRNISWAEWVDEDEEDIRLIDWGEAFKHGKEPARLAQPRDLKAPEIIFTGHFDYRVDLWRVGCMIYTLLFAARPFQYLDDDAVLIAQMIGFVEELPQQWRQEWEVIQSRSSHSPIDIPHYNGANLYQASKLQSRFYALVYEPELMPLLPIIRGLMRFLPSERLTAAEALKLLG</sequence>
<keyword evidence="4" id="KW-0418">Kinase</keyword>
<dbReference type="AlphaFoldDB" id="A0AAJ0FT83"/>
<evidence type="ECO:0000256" key="4">
    <source>
        <dbReference type="ARBA" id="ARBA00022777"/>
    </source>
</evidence>
<keyword evidence="5 6" id="KW-0067">ATP-binding</keyword>
<proteinExistence type="predicted"/>
<feature type="domain" description="Protein kinase" evidence="7">
    <location>
        <begin position="41"/>
        <end position="390"/>
    </location>
</feature>
<evidence type="ECO:0000313" key="8">
    <source>
        <dbReference type="EMBL" id="KAK2590413.1"/>
    </source>
</evidence>
<evidence type="ECO:0000259" key="7">
    <source>
        <dbReference type="PROSITE" id="PS50011"/>
    </source>
</evidence>
<dbReference type="PROSITE" id="PS50011">
    <property type="entry name" value="PROTEIN_KINASE_DOM"/>
    <property type="match status" value="1"/>
</dbReference>
<name>A0AAJ0FT83_9HYPO</name>
<accession>A0AAJ0FT83</accession>
<dbReference type="PANTHER" id="PTHR45646">
    <property type="entry name" value="SERINE/THREONINE-PROTEIN KINASE DOA-RELATED"/>
    <property type="match status" value="1"/>
</dbReference>
<dbReference type="PANTHER" id="PTHR45646:SF11">
    <property type="entry name" value="SERINE_THREONINE-PROTEIN KINASE DOA"/>
    <property type="match status" value="1"/>
</dbReference>
<dbReference type="GO" id="GO:0005524">
    <property type="term" value="F:ATP binding"/>
    <property type="evidence" value="ECO:0007669"/>
    <property type="project" value="UniProtKB-UniRule"/>
</dbReference>
<dbReference type="SUPFAM" id="SSF56112">
    <property type="entry name" value="Protein kinase-like (PK-like)"/>
    <property type="match status" value="1"/>
</dbReference>
<dbReference type="InterPro" id="IPR017441">
    <property type="entry name" value="Protein_kinase_ATP_BS"/>
</dbReference>
<gene>
    <name evidence="8" type="ORF">QQS21_011900</name>
</gene>
<evidence type="ECO:0000256" key="5">
    <source>
        <dbReference type="ARBA" id="ARBA00022840"/>
    </source>
</evidence>
<dbReference type="GO" id="GO:0043484">
    <property type="term" value="P:regulation of RNA splicing"/>
    <property type="evidence" value="ECO:0007669"/>
    <property type="project" value="TreeGrafter"/>
</dbReference>
<keyword evidence="9" id="KW-1185">Reference proteome</keyword>
<keyword evidence="1" id="KW-0723">Serine/threonine-protein kinase</keyword>
<dbReference type="InterPro" id="IPR011009">
    <property type="entry name" value="Kinase-like_dom_sf"/>
</dbReference>
<keyword evidence="2" id="KW-0808">Transferase</keyword>
<evidence type="ECO:0000256" key="1">
    <source>
        <dbReference type="ARBA" id="ARBA00022527"/>
    </source>
</evidence>
<keyword evidence="3 6" id="KW-0547">Nucleotide-binding</keyword>
<dbReference type="EMBL" id="JASWJB010000442">
    <property type="protein sequence ID" value="KAK2590413.1"/>
    <property type="molecule type" value="Genomic_DNA"/>
</dbReference>
<dbReference type="GO" id="GO:0005634">
    <property type="term" value="C:nucleus"/>
    <property type="evidence" value="ECO:0007669"/>
    <property type="project" value="TreeGrafter"/>
</dbReference>
<evidence type="ECO:0000313" key="9">
    <source>
        <dbReference type="Proteomes" id="UP001251528"/>
    </source>
</evidence>
<dbReference type="InterPro" id="IPR000719">
    <property type="entry name" value="Prot_kinase_dom"/>
</dbReference>
<evidence type="ECO:0000256" key="6">
    <source>
        <dbReference type="PROSITE-ProRule" id="PRU10141"/>
    </source>
</evidence>
<evidence type="ECO:0000256" key="2">
    <source>
        <dbReference type="ARBA" id="ARBA00022679"/>
    </source>
</evidence>
<feature type="binding site" evidence="6">
    <location>
        <position position="70"/>
    </location>
    <ligand>
        <name>ATP</name>
        <dbReference type="ChEBI" id="CHEBI:30616"/>
    </ligand>
</feature>
<reference evidence="8" key="1">
    <citation type="submission" date="2023-06" db="EMBL/GenBank/DDBJ databases">
        <title>Conoideocrella luteorostrata (Hypocreales: Clavicipitaceae), a potential biocontrol fungus for elongate hemlock scale in United States Christmas tree production areas.</title>
        <authorList>
            <person name="Barrett H."/>
            <person name="Lovett B."/>
            <person name="Macias A.M."/>
            <person name="Stajich J.E."/>
            <person name="Kasson M.T."/>
        </authorList>
    </citation>
    <scope>NUCLEOTIDE SEQUENCE</scope>
    <source>
        <strain evidence="8">ARSEF 14590</strain>
    </source>
</reference>
<evidence type="ECO:0000256" key="3">
    <source>
        <dbReference type="ARBA" id="ARBA00022741"/>
    </source>
</evidence>
<dbReference type="Pfam" id="PF00069">
    <property type="entry name" value="Pkinase"/>
    <property type="match status" value="2"/>
</dbReference>
<comment type="caution">
    <text evidence="8">The sequence shown here is derived from an EMBL/GenBank/DDBJ whole genome shotgun (WGS) entry which is preliminary data.</text>
</comment>
<dbReference type="GO" id="GO:0004674">
    <property type="term" value="F:protein serine/threonine kinase activity"/>
    <property type="evidence" value="ECO:0007669"/>
    <property type="project" value="UniProtKB-KW"/>
</dbReference>
<dbReference type="Gene3D" id="1.10.510.10">
    <property type="entry name" value="Transferase(Phosphotransferase) domain 1"/>
    <property type="match status" value="1"/>
</dbReference>
<protein>
    <recommendedName>
        <fullName evidence="7">Protein kinase domain-containing protein</fullName>
    </recommendedName>
</protein>